<gene>
    <name evidence="2" type="ORF">FQ775_15205</name>
</gene>
<dbReference type="KEGG" id="niy:FQ775_15205"/>
<dbReference type="Pfam" id="PF01890">
    <property type="entry name" value="CbiG_C"/>
    <property type="match status" value="1"/>
</dbReference>
<dbReference type="EMBL" id="CP042301">
    <property type="protein sequence ID" value="QDZ03356.1"/>
    <property type="molecule type" value="Genomic_DNA"/>
</dbReference>
<dbReference type="Gene3D" id="3.30.420.180">
    <property type="entry name" value="CobE/GbiG C-terminal domain"/>
    <property type="match status" value="1"/>
</dbReference>
<keyword evidence="3" id="KW-1185">Reference proteome</keyword>
<name>A0A5B8L5N6_9HYPH</name>
<dbReference type="AlphaFoldDB" id="A0A5B8L5N6"/>
<protein>
    <submittedName>
        <fullName evidence="2">Cobalamin biosynthesis protein</fullName>
    </submittedName>
</protein>
<evidence type="ECO:0000259" key="1">
    <source>
        <dbReference type="Pfam" id="PF01890"/>
    </source>
</evidence>
<accession>A0A5B8L5N6</accession>
<dbReference type="GO" id="GO:0009236">
    <property type="term" value="P:cobalamin biosynthetic process"/>
    <property type="evidence" value="ECO:0007669"/>
    <property type="project" value="InterPro"/>
</dbReference>
<sequence length="128" mass="12679">MIVAGIGSRRGVGVEDILAAVAAGMGGAGLPDQVPDVLATGPTKRGEAAIFEAGQRLQREVRVIEAEFLHAAEPRLLTRSAASQAATGSPSLAEAAALAAAGPAGRLLAPRTVCGPVTCAIARDGSGQ</sequence>
<proteinExistence type="predicted"/>
<dbReference type="InterPro" id="IPR036518">
    <property type="entry name" value="CobE/GbiG_C_sf"/>
</dbReference>
<organism evidence="2 3">
    <name type="scientific">Nitratireductor mangrovi</name>
    <dbReference type="NCBI Taxonomy" id="2599600"/>
    <lineage>
        <taxon>Bacteria</taxon>
        <taxon>Pseudomonadati</taxon>
        <taxon>Pseudomonadota</taxon>
        <taxon>Alphaproteobacteria</taxon>
        <taxon>Hyphomicrobiales</taxon>
        <taxon>Phyllobacteriaceae</taxon>
        <taxon>Nitratireductor</taxon>
    </lineage>
</organism>
<evidence type="ECO:0000313" key="3">
    <source>
        <dbReference type="Proteomes" id="UP000321389"/>
    </source>
</evidence>
<dbReference type="PANTHER" id="PTHR37477:SF1">
    <property type="entry name" value="COBALT-PRECORRIN-5A HYDROLASE"/>
    <property type="match status" value="1"/>
</dbReference>
<feature type="domain" description="CobE/GbiG C-terminal" evidence="1">
    <location>
        <begin position="2"/>
        <end position="122"/>
    </location>
</feature>
<reference evidence="2" key="1">
    <citation type="submission" date="2020-04" db="EMBL/GenBank/DDBJ databases">
        <title>Nitratireductor sp. nov. isolated from mangrove soil.</title>
        <authorList>
            <person name="Ye Y."/>
        </authorList>
    </citation>
    <scope>NUCLEOTIDE SEQUENCE</scope>
    <source>
        <strain evidence="2">SY7</strain>
    </source>
</reference>
<evidence type="ECO:0000313" key="2">
    <source>
        <dbReference type="EMBL" id="QDZ03356.1"/>
    </source>
</evidence>
<dbReference type="PANTHER" id="PTHR37477">
    <property type="entry name" value="COBALT-PRECORRIN-5A HYDROLASE"/>
    <property type="match status" value="1"/>
</dbReference>
<dbReference type="InterPro" id="IPR002750">
    <property type="entry name" value="CobE/GbiG_C"/>
</dbReference>
<dbReference type="SUPFAM" id="SSF159664">
    <property type="entry name" value="CobE/GbiG C-terminal domain-like"/>
    <property type="match status" value="1"/>
</dbReference>
<dbReference type="InterPro" id="IPR052553">
    <property type="entry name" value="CbiG_hydrolase"/>
</dbReference>
<dbReference type="Proteomes" id="UP000321389">
    <property type="component" value="Chromosome"/>
</dbReference>
<dbReference type="OrthoDB" id="7308095at2"/>